<dbReference type="EMBL" id="JBHSHB010000024">
    <property type="protein sequence ID" value="MFC4691331.1"/>
    <property type="molecule type" value="Genomic_DNA"/>
</dbReference>
<dbReference type="RefSeq" id="WP_380035088.1">
    <property type="nucleotide sequence ID" value="NZ_JBHSHB010000024.1"/>
</dbReference>
<name>A0ABV9LAY6_9FLAO</name>
<evidence type="ECO:0000313" key="3">
    <source>
        <dbReference type="Proteomes" id="UP001595878"/>
    </source>
</evidence>
<evidence type="ECO:0000256" key="1">
    <source>
        <dbReference type="SAM" id="SignalP"/>
    </source>
</evidence>
<accession>A0ABV9LAY6</accession>
<evidence type="ECO:0008006" key="4">
    <source>
        <dbReference type="Google" id="ProtNLM"/>
    </source>
</evidence>
<dbReference type="Proteomes" id="UP001595878">
    <property type="component" value="Unassembled WGS sequence"/>
</dbReference>
<evidence type="ECO:0000313" key="2">
    <source>
        <dbReference type="EMBL" id="MFC4691331.1"/>
    </source>
</evidence>
<comment type="caution">
    <text evidence="2">The sequence shown here is derived from an EMBL/GenBank/DDBJ whole genome shotgun (WGS) entry which is preliminary data.</text>
</comment>
<organism evidence="2 3">
    <name type="scientific">Dokdonia genika</name>
    <dbReference type="NCBI Taxonomy" id="308113"/>
    <lineage>
        <taxon>Bacteria</taxon>
        <taxon>Pseudomonadati</taxon>
        <taxon>Bacteroidota</taxon>
        <taxon>Flavobacteriia</taxon>
        <taxon>Flavobacteriales</taxon>
        <taxon>Flavobacteriaceae</taxon>
        <taxon>Dokdonia</taxon>
    </lineage>
</organism>
<gene>
    <name evidence="2" type="ORF">ACFO5T_12905</name>
</gene>
<protein>
    <recommendedName>
        <fullName evidence="4">Lipoprotein</fullName>
    </recommendedName>
</protein>
<dbReference type="PROSITE" id="PS51257">
    <property type="entry name" value="PROKAR_LIPOPROTEIN"/>
    <property type="match status" value="1"/>
</dbReference>
<reference evidence="3" key="1">
    <citation type="journal article" date="2019" name="Int. J. Syst. Evol. Microbiol.">
        <title>The Global Catalogue of Microorganisms (GCM) 10K type strain sequencing project: providing services to taxonomists for standard genome sequencing and annotation.</title>
        <authorList>
            <consortium name="The Broad Institute Genomics Platform"/>
            <consortium name="The Broad Institute Genome Sequencing Center for Infectious Disease"/>
            <person name="Wu L."/>
            <person name="Ma J."/>
        </authorList>
    </citation>
    <scope>NUCLEOTIDE SEQUENCE [LARGE SCALE GENOMIC DNA]</scope>
    <source>
        <strain evidence="3">CGMCC 4.7427</strain>
    </source>
</reference>
<sequence>MKIAMRYVLVLLSLSSCTSSKLLPSQYVSDAFKEASLDRILIFGNTEDKELQNRFENKMAVIMQAEGIVPYKMHEVFPDVVYKEERTQTEIEQFIVNCKSKNIDKILFASRKSMTVDTVLSKSLRNYMNSLEPLRMGSSSSQDLSYDKKEIVTYIIEAAVYDIASTSEDKPIATTTLKAVAPKSLDDLENKFIKAVEKLFKRR</sequence>
<feature type="signal peptide" evidence="1">
    <location>
        <begin position="1"/>
        <end position="20"/>
    </location>
</feature>
<proteinExistence type="predicted"/>
<feature type="chain" id="PRO_5046595747" description="Lipoprotein" evidence="1">
    <location>
        <begin position="21"/>
        <end position="203"/>
    </location>
</feature>
<keyword evidence="3" id="KW-1185">Reference proteome</keyword>
<keyword evidence="1" id="KW-0732">Signal</keyword>